<evidence type="ECO:0000259" key="5">
    <source>
        <dbReference type="Pfam" id="PF00394"/>
    </source>
</evidence>
<dbReference type="Pfam" id="PF00394">
    <property type="entry name" value="Cu-oxidase"/>
    <property type="match status" value="1"/>
</dbReference>
<dbReference type="RefSeq" id="WP_387341082.1">
    <property type="nucleotide sequence ID" value="NZ_JBIAXI010000004.1"/>
</dbReference>
<evidence type="ECO:0000256" key="1">
    <source>
        <dbReference type="ARBA" id="ARBA00010609"/>
    </source>
</evidence>
<feature type="domain" description="Plastocyanin-like" evidence="7">
    <location>
        <begin position="66"/>
        <end position="176"/>
    </location>
</feature>
<dbReference type="PROSITE" id="PS00080">
    <property type="entry name" value="MULTICOPPER_OXIDASE2"/>
    <property type="match status" value="1"/>
</dbReference>
<dbReference type="CDD" id="cd04232">
    <property type="entry name" value="CuRO_1_CueO_FtsP"/>
    <property type="match status" value="1"/>
</dbReference>
<comment type="similarity">
    <text evidence="1">Belongs to the multicopper oxidase family.</text>
</comment>
<dbReference type="InterPro" id="IPR045087">
    <property type="entry name" value="Cu-oxidase_fam"/>
</dbReference>
<dbReference type="PANTHER" id="PTHR48267">
    <property type="entry name" value="CUPREDOXIN SUPERFAMILY PROTEIN"/>
    <property type="match status" value="1"/>
</dbReference>
<protein>
    <submittedName>
        <fullName evidence="8">Multicopper oxidase family protein</fullName>
    </submittedName>
</protein>
<name>A0ABW6V0P9_MICFU</name>
<organism evidence="8 9">
    <name type="scientific">Microtetraspora fusca</name>
    <dbReference type="NCBI Taxonomy" id="1997"/>
    <lineage>
        <taxon>Bacteria</taxon>
        <taxon>Bacillati</taxon>
        <taxon>Actinomycetota</taxon>
        <taxon>Actinomycetes</taxon>
        <taxon>Streptosporangiales</taxon>
        <taxon>Streptosporangiaceae</taxon>
        <taxon>Microtetraspora</taxon>
    </lineage>
</organism>
<evidence type="ECO:0000259" key="7">
    <source>
        <dbReference type="Pfam" id="PF07732"/>
    </source>
</evidence>
<dbReference type="InterPro" id="IPR011707">
    <property type="entry name" value="Cu-oxidase-like_N"/>
</dbReference>
<evidence type="ECO:0000313" key="8">
    <source>
        <dbReference type="EMBL" id="MFF4772648.1"/>
    </source>
</evidence>
<dbReference type="SUPFAM" id="SSF49503">
    <property type="entry name" value="Cupredoxins"/>
    <property type="match status" value="2"/>
</dbReference>
<feature type="domain" description="Plastocyanin-like" evidence="6">
    <location>
        <begin position="357"/>
        <end position="468"/>
    </location>
</feature>
<dbReference type="PANTHER" id="PTHR48267:SF1">
    <property type="entry name" value="BILIRUBIN OXIDASE"/>
    <property type="match status" value="1"/>
</dbReference>
<dbReference type="InterPro" id="IPR001117">
    <property type="entry name" value="Cu-oxidase_2nd"/>
</dbReference>
<reference evidence="8 9" key="1">
    <citation type="submission" date="2024-10" db="EMBL/GenBank/DDBJ databases">
        <title>The Natural Products Discovery Center: Release of the First 8490 Sequenced Strains for Exploring Actinobacteria Biosynthetic Diversity.</title>
        <authorList>
            <person name="Kalkreuter E."/>
            <person name="Kautsar S.A."/>
            <person name="Yang D."/>
            <person name="Bader C.D."/>
            <person name="Teijaro C.N."/>
            <person name="Fluegel L."/>
            <person name="Davis C.M."/>
            <person name="Simpson J.R."/>
            <person name="Lauterbach L."/>
            <person name="Steele A.D."/>
            <person name="Gui C."/>
            <person name="Meng S."/>
            <person name="Li G."/>
            <person name="Viehrig K."/>
            <person name="Ye F."/>
            <person name="Su P."/>
            <person name="Kiefer A.F."/>
            <person name="Nichols A."/>
            <person name="Cepeda A.J."/>
            <person name="Yan W."/>
            <person name="Fan B."/>
            <person name="Jiang Y."/>
            <person name="Adhikari A."/>
            <person name="Zheng C.-J."/>
            <person name="Schuster L."/>
            <person name="Cowan T.M."/>
            <person name="Smanski M.J."/>
            <person name="Chevrette M.G."/>
            <person name="De Carvalho L.P.S."/>
            <person name="Shen B."/>
        </authorList>
    </citation>
    <scope>NUCLEOTIDE SEQUENCE [LARGE SCALE GENOMIC DNA]</scope>
    <source>
        <strain evidence="8 9">NPDC001281</strain>
    </source>
</reference>
<dbReference type="Gene3D" id="2.60.40.420">
    <property type="entry name" value="Cupredoxins - blue copper proteins"/>
    <property type="match status" value="3"/>
</dbReference>
<evidence type="ECO:0000259" key="6">
    <source>
        <dbReference type="Pfam" id="PF07731"/>
    </source>
</evidence>
<comment type="caution">
    <text evidence="8">The sequence shown here is derived from an EMBL/GenBank/DDBJ whole genome shotgun (WGS) entry which is preliminary data.</text>
</comment>
<keyword evidence="3" id="KW-0560">Oxidoreductase</keyword>
<keyword evidence="2" id="KW-0479">Metal-binding</keyword>
<dbReference type="Proteomes" id="UP001602119">
    <property type="component" value="Unassembled WGS sequence"/>
</dbReference>
<keyword evidence="9" id="KW-1185">Reference proteome</keyword>
<evidence type="ECO:0000313" key="9">
    <source>
        <dbReference type="Proteomes" id="UP001602119"/>
    </source>
</evidence>
<dbReference type="CDD" id="cd13867">
    <property type="entry name" value="CuRO_2_CueO_FtsP"/>
    <property type="match status" value="1"/>
</dbReference>
<evidence type="ECO:0000256" key="3">
    <source>
        <dbReference type="ARBA" id="ARBA00023002"/>
    </source>
</evidence>
<gene>
    <name evidence="8" type="ORF">ACFY05_07290</name>
</gene>
<dbReference type="InterPro" id="IPR008972">
    <property type="entry name" value="Cupredoxin"/>
</dbReference>
<dbReference type="Pfam" id="PF07731">
    <property type="entry name" value="Cu-oxidase_2"/>
    <property type="match status" value="1"/>
</dbReference>
<evidence type="ECO:0000256" key="4">
    <source>
        <dbReference type="SAM" id="SignalP"/>
    </source>
</evidence>
<dbReference type="InterPro" id="IPR011706">
    <property type="entry name" value="Cu-oxidase_C"/>
</dbReference>
<keyword evidence="4" id="KW-0732">Signal</keyword>
<dbReference type="InterPro" id="IPR002355">
    <property type="entry name" value="Cu_oxidase_Cu_BS"/>
</dbReference>
<dbReference type="Pfam" id="PF07732">
    <property type="entry name" value="Cu-oxidase_3"/>
    <property type="match status" value="1"/>
</dbReference>
<sequence>MDRRTFLTLAALSSLAAACGTGSSAGSPSPVVALDFRNPLRVPPLLHPRPDKDGVRRFDLSMQAGRTPILPGKQTPTWGFNGAFLGPTLRADRGDKVEMAVRNRLPEVSTVHWHGMRLPARMDGGPHQPIEPGDTWTPHWTIDQPAATSWYHPHPHGATAQHVYRGLAGMFIIDDDLDLDLPSDYGVDDVPLILQDKRFAADGSFDGDPLKGTFGILGDHVLVNGSHNPHLNVTTERVRFRVLNGSNARMYTLGFADKRRFHVIATDGGLLGAPVEVEAFALTPGERAEIIVTFTPGEQVVLRSTDNGVDIGEGDFDLLKLIAAADLKPAPALPAHLAPLAAITAPAGAKVRRFKLSGHDAINGKPMDMARIDEVVPAGALEIWEIENNVYSHNFHIHEVAFQVLDMDGSAPPAYATGYKDTVYVPAKSVVRLAVQFGRFTDPVSPYMYHCHILRHEDSGMMGQFVIVEPGTESRANLTLPTHPGH</sequence>
<feature type="domain" description="Plastocyanin-like" evidence="5">
    <location>
        <begin position="217"/>
        <end position="295"/>
    </location>
</feature>
<dbReference type="CDD" id="cd13890">
    <property type="entry name" value="CuRO_3_CueO_FtsP"/>
    <property type="match status" value="1"/>
</dbReference>
<proteinExistence type="inferred from homology"/>
<feature type="signal peptide" evidence="4">
    <location>
        <begin position="1"/>
        <end position="25"/>
    </location>
</feature>
<accession>A0ABW6V0P9</accession>
<feature type="chain" id="PRO_5045577119" evidence="4">
    <location>
        <begin position="26"/>
        <end position="486"/>
    </location>
</feature>
<dbReference type="PROSITE" id="PS51257">
    <property type="entry name" value="PROKAR_LIPOPROTEIN"/>
    <property type="match status" value="1"/>
</dbReference>
<dbReference type="EMBL" id="JBIAXI010000004">
    <property type="protein sequence ID" value="MFF4772648.1"/>
    <property type="molecule type" value="Genomic_DNA"/>
</dbReference>
<evidence type="ECO:0000256" key="2">
    <source>
        <dbReference type="ARBA" id="ARBA00022723"/>
    </source>
</evidence>